<comment type="caution">
    <text evidence="8">The sequence shown here is derived from an EMBL/GenBank/DDBJ whole genome shotgun (WGS) entry which is preliminary data.</text>
</comment>
<name>A0ABQ4QW61_9HYPH</name>
<dbReference type="SMART" id="SM00086">
    <property type="entry name" value="PAC"/>
    <property type="match status" value="2"/>
</dbReference>
<keyword evidence="8" id="KW-0418">Kinase</keyword>
<dbReference type="Pfam" id="PF02518">
    <property type="entry name" value="HATPase_c"/>
    <property type="match status" value="2"/>
</dbReference>
<dbReference type="Pfam" id="PF00512">
    <property type="entry name" value="HisKA"/>
    <property type="match status" value="2"/>
</dbReference>
<dbReference type="PANTHER" id="PTHR43547">
    <property type="entry name" value="TWO-COMPONENT HISTIDINE KINASE"/>
    <property type="match status" value="1"/>
</dbReference>
<dbReference type="CDD" id="cd18161">
    <property type="entry name" value="REC_hyHK_blue-like"/>
    <property type="match status" value="1"/>
</dbReference>
<dbReference type="EMBL" id="BPQH01000006">
    <property type="protein sequence ID" value="GJD49518.1"/>
    <property type="molecule type" value="Genomic_DNA"/>
</dbReference>
<evidence type="ECO:0000256" key="4">
    <source>
        <dbReference type="PROSITE-ProRule" id="PRU00169"/>
    </source>
</evidence>
<dbReference type="Gene3D" id="3.40.50.2300">
    <property type="match status" value="2"/>
</dbReference>
<dbReference type="CDD" id="cd00130">
    <property type="entry name" value="PAS"/>
    <property type="match status" value="1"/>
</dbReference>
<feature type="modified residue" description="4-aspartylphosphate" evidence="4">
    <location>
        <position position="709"/>
    </location>
</feature>
<proteinExistence type="predicted"/>
<evidence type="ECO:0000259" key="6">
    <source>
        <dbReference type="PROSITE" id="PS50110"/>
    </source>
</evidence>
<dbReference type="SMART" id="SM00388">
    <property type="entry name" value="HisKA"/>
    <property type="match status" value="2"/>
</dbReference>
<dbReference type="SUPFAM" id="SSF52172">
    <property type="entry name" value="CheY-like"/>
    <property type="match status" value="2"/>
</dbReference>
<dbReference type="Gene3D" id="3.30.450.20">
    <property type="entry name" value="PAS domain"/>
    <property type="match status" value="2"/>
</dbReference>
<dbReference type="CDD" id="cd16922">
    <property type="entry name" value="HATPase_EvgS-ArcB-TorS-like"/>
    <property type="match status" value="1"/>
</dbReference>
<dbReference type="InterPro" id="IPR011006">
    <property type="entry name" value="CheY-like_superfamily"/>
</dbReference>
<feature type="domain" description="PAS" evidence="7">
    <location>
        <begin position="818"/>
        <end position="876"/>
    </location>
</feature>
<keyword evidence="3 4" id="KW-0597">Phosphoprotein</keyword>
<dbReference type="InterPro" id="IPR036097">
    <property type="entry name" value="HisK_dim/P_sf"/>
</dbReference>
<dbReference type="SMART" id="SM00387">
    <property type="entry name" value="HATPase_c"/>
    <property type="match status" value="2"/>
</dbReference>
<dbReference type="Gene3D" id="3.30.565.10">
    <property type="entry name" value="Histidine kinase-like ATPase, C-terminal domain"/>
    <property type="match status" value="2"/>
</dbReference>
<dbReference type="Pfam" id="PF08447">
    <property type="entry name" value="PAS_3"/>
    <property type="match status" value="1"/>
</dbReference>
<dbReference type="PANTHER" id="PTHR43547:SF2">
    <property type="entry name" value="HYBRID SIGNAL TRANSDUCTION HISTIDINE KINASE C"/>
    <property type="match status" value="1"/>
</dbReference>
<dbReference type="SMART" id="SM00091">
    <property type="entry name" value="PAS"/>
    <property type="match status" value="1"/>
</dbReference>
<evidence type="ECO:0000259" key="7">
    <source>
        <dbReference type="PROSITE" id="PS50112"/>
    </source>
</evidence>
<gene>
    <name evidence="8" type="primary">rcsC_15</name>
    <name evidence="8" type="ORF">OPKNFCMD_2249</name>
</gene>
<sequence>MIARPFASADSMFPGGGEMGARLRARDWAATSLGPVEAWPQSLCTAVRIMLGSRFAMWMAWGPELTFFCNDAYKPTLGVKEVWALGSRSDTVWAEIWPDIGPRIAQVLGTGEATWDEGLLLFLERRGFPEETYHTFSYSPLADDSGTITGMLCVVSEETERVIGERRLRILRDLGARMAAARTVREVGAVVAGCLGAGTHDLPVALAYLDGEGSGGPALLARGGIAAGHPAEREVARAAEAALGRLDPSAPEIALAELGPLFAGMPAGPWDRPPAHALVLPIAQQGQSRPAGAFVAGLNPYRPLDEAYRGFLDLFVGQIATGLANANAYEQERLRAEAFAEIDRQKTVFFSNVSHEFRTPLTLMLGPLEEILAKPAAAVAPDERRLVGLAHRNGLRLLKLVNALLDFSRIEAGRAQAAFEPTDLARFTAELASSFQSATDKAGLALAVTCEPLPEPAFVDREMWEKIVLNLISNAFKFTLAGEIAVSLRGAGGTVRLVVADTGVGIPEAELPRLFERFHRVEGAQGRSFEGSGIGLALVQELTRLHGGTVAVESRLGRGSTFTVTLPLGSAHLPADRVRAERRRDSTATRAEAFVAEASRWLRDDAPEPAEAGLGDAGLGDAGLGDQGLGDAGLDDLDLPAPGVADAAAGTALPARLPGRVLLADDNSDMRGYVRRLLVDRGYLVEAVADGRAALAAARRELPDLVLSDVMMPRLDGFGLLAALREDPALRGIPVILLSARAGEEARIEGLGAGADDYLIKPFSARELLARVETNLRLARVRQESADILRGVNETLEIQVAERTRERDRMWRLSKDVMIIARFDGIITAVNPAWTDVLGWSAEELVGAELVDFVHPADRDSTAAEVGRLEQGLTTLRFENRYRHRDGSYRILSWTAVPAEEHLHAVGRDVTDQRELEEAFRQSQKMEAVGQLTGGIAHDFNNLLTGIVGSLDMLGTRLKQGRIEVADRYITAALTSAHRAAALTHRLLAFARRQPLDPRPVDANALVRSLEDLIRRTIGERVTLEVGLAEGLWPTLCDPNQLESAILNLVINARDAMPDGGRLTVETCNTRLDEAYAAAHGDVEPGAYVCVAVTDTGTGMPAEVMRRAFDPFFTTKPLGQGTGLGLSMIYGFARQSEGHARILSEVGRGTTVRVYLPRHRGEAPAAAPAAEPAEALLAGSGETVLVVEDEPAVRGLIVDVLRDLGYRALEARDGPAGLRILKSRARVDLLVTDVGLPGLNGRQLADEARERRPDLKVLFITGYAENAAMAGFLETGMQMITKPFPVDLLAQKIRAMIEA</sequence>
<reference evidence="8" key="2">
    <citation type="submission" date="2021-08" db="EMBL/GenBank/DDBJ databases">
        <authorList>
            <person name="Tani A."/>
            <person name="Ola A."/>
            <person name="Ogura Y."/>
            <person name="Katsura K."/>
            <person name="Hayashi T."/>
        </authorList>
    </citation>
    <scope>NUCLEOTIDE SEQUENCE</scope>
    <source>
        <strain evidence="8">KCTC 52305</strain>
    </source>
</reference>
<evidence type="ECO:0000259" key="5">
    <source>
        <dbReference type="PROSITE" id="PS50109"/>
    </source>
</evidence>
<evidence type="ECO:0000256" key="1">
    <source>
        <dbReference type="ARBA" id="ARBA00000085"/>
    </source>
</evidence>
<protein>
    <recommendedName>
        <fullName evidence="2">histidine kinase</fullName>
        <ecNumber evidence="2">2.7.13.3</ecNumber>
    </recommendedName>
</protein>
<dbReference type="PROSITE" id="PS50110">
    <property type="entry name" value="RESPONSE_REGULATORY"/>
    <property type="match status" value="2"/>
</dbReference>
<accession>A0ABQ4QW61</accession>
<dbReference type="InterPro" id="IPR000014">
    <property type="entry name" value="PAS"/>
</dbReference>
<dbReference type="InterPro" id="IPR004358">
    <property type="entry name" value="Sig_transdc_His_kin-like_C"/>
</dbReference>
<organism evidence="8 9">
    <name type="scientific">Methylobacterium crusticola</name>
    <dbReference type="NCBI Taxonomy" id="1697972"/>
    <lineage>
        <taxon>Bacteria</taxon>
        <taxon>Pseudomonadati</taxon>
        <taxon>Pseudomonadota</taxon>
        <taxon>Alphaproteobacteria</taxon>
        <taxon>Hyphomicrobiales</taxon>
        <taxon>Methylobacteriaceae</taxon>
        <taxon>Methylobacterium</taxon>
    </lineage>
</organism>
<dbReference type="InterPro" id="IPR005467">
    <property type="entry name" value="His_kinase_dom"/>
</dbReference>
<keyword evidence="8" id="KW-0808">Transferase</keyword>
<feature type="domain" description="Response regulatory" evidence="6">
    <location>
        <begin position="660"/>
        <end position="776"/>
    </location>
</feature>
<dbReference type="PROSITE" id="PS50109">
    <property type="entry name" value="HIS_KIN"/>
    <property type="match status" value="2"/>
</dbReference>
<dbReference type="InterPro" id="IPR001789">
    <property type="entry name" value="Sig_transdc_resp-reg_receiver"/>
</dbReference>
<dbReference type="InterPro" id="IPR001610">
    <property type="entry name" value="PAC"/>
</dbReference>
<dbReference type="SUPFAM" id="SSF55781">
    <property type="entry name" value="GAF domain-like"/>
    <property type="match status" value="1"/>
</dbReference>
<evidence type="ECO:0000256" key="3">
    <source>
        <dbReference type="ARBA" id="ARBA00022553"/>
    </source>
</evidence>
<dbReference type="SUPFAM" id="SSF55874">
    <property type="entry name" value="ATPase domain of HSP90 chaperone/DNA topoisomerase II/histidine kinase"/>
    <property type="match status" value="2"/>
</dbReference>
<dbReference type="Gene3D" id="1.10.287.130">
    <property type="match status" value="2"/>
</dbReference>
<dbReference type="EC" id="2.7.13.3" evidence="2"/>
<dbReference type="InterPro" id="IPR036890">
    <property type="entry name" value="HATPase_C_sf"/>
</dbReference>
<dbReference type="InterPro" id="IPR003594">
    <property type="entry name" value="HATPase_dom"/>
</dbReference>
<dbReference type="Pfam" id="PF00072">
    <property type="entry name" value="Response_reg"/>
    <property type="match status" value="2"/>
</dbReference>
<evidence type="ECO:0000313" key="9">
    <source>
        <dbReference type="Proteomes" id="UP001055167"/>
    </source>
</evidence>
<dbReference type="InterPro" id="IPR003661">
    <property type="entry name" value="HisK_dim/P_dom"/>
</dbReference>
<dbReference type="InterPro" id="IPR035965">
    <property type="entry name" value="PAS-like_dom_sf"/>
</dbReference>
<dbReference type="SUPFAM" id="SSF47384">
    <property type="entry name" value="Homodimeric domain of signal transducing histidine kinase"/>
    <property type="match status" value="2"/>
</dbReference>
<evidence type="ECO:0000313" key="8">
    <source>
        <dbReference type="EMBL" id="GJD49518.1"/>
    </source>
</evidence>
<evidence type="ECO:0000256" key="2">
    <source>
        <dbReference type="ARBA" id="ARBA00012438"/>
    </source>
</evidence>
<dbReference type="PRINTS" id="PR00344">
    <property type="entry name" value="BCTRLSENSOR"/>
</dbReference>
<feature type="domain" description="Histidine kinase" evidence="5">
    <location>
        <begin position="935"/>
        <end position="1160"/>
    </location>
</feature>
<dbReference type="InterPro" id="IPR013655">
    <property type="entry name" value="PAS_fold_3"/>
</dbReference>
<dbReference type="CDD" id="cd00082">
    <property type="entry name" value="HisKA"/>
    <property type="match status" value="2"/>
</dbReference>
<dbReference type="CDD" id="cd17574">
    <property type="entry name" value="REC_OmpR"/>
    <property type="match status" value="1"/>
</dbReference>
<feature type="domain" description="Histidine kinase" evidence="5">
    <location>
        <begin position="352"/>
        <end position="570"/>
    </location>
</feature>
<dbReference type="GO" id="GO:0016301">
    <property type="term" value="F:kinase activity"/>
    <property type="evidence" value="ECO:0007669"/>
    <property type="project" value="UniProtKB-KW"/>
</dbReference>
<dbReference type="CDD" id="cd16919">
    <property type="entry name" value="HATPase_CckA-like"/>
    <property type="match status" value="1"/>
</dbReference>
<dbReference type="PROSITE" id="PS50112">
    <property type="entry name" value="PAS"/>
    <property type="match status" value="1"/>
</dbReference>
<comment type="catalytic activity">
    <reaction evidence="1">
        <text>ATP + protein L-histidine = ADP + protein N-phospho-L-histidine.</text>
        <dbReference type="EC" id="2.7.13.3"/>
    </reaction>
</comment>
<feature type="domain" description="Response regulatory" evidence="6">
    <location>
        <begin position="1183"/>
        <end position="1297"/>
    </location>
</feature>
<dbReference type="SUPFAM" id="SSF55785">
    <property type="entry name" value="PYP-like sensor domain (PAS domain)"/>
    <property type="match status" value="1"/>
</dbReference>
<dbReference type="SMART" id="SM00448">
    <property type="entry name" value="REC"/>
    <property type="match status" value="2"/>
</dbReference>
<dbReference type="NCBIfam" id="TIGR00229">
    <property type="entry name" value="sensory_box"/>
    <property type="match status" value="1"/>
</dbReference>
<feature type="modified residue" description="4-aspartylphosphate" evidence="4">
    <location>
        <position position="1233"/>
    </location>
</feature>
<dbReference type="Proteomes" id="UP001055167">
    <property type="component" value="Unassembled WGS sequence"/>
</dbReference>
<reference evidence="8" key="1">
    <citation type="journal article" date="2021" name="Front. Microbiol.">
        <title>Comprehensive Comparative Genomics and Phenotyping of Methylobacterium Species.</title>
        <authorList>
            <person name="Alessa O."/>
            <person name="Ogura Y."/>
            <person name="Fujitani Y."/>
            <person name="Takami H."/>
            <person name="Hayashi T."/>
            <person name="Sahin N."/>
            <person name="Tani A."/>
        </authorList>
    </citation>
    <scope>NUCLEOTIDE SEQUENCE</scope>
    <source>
        <strain evidence="8">KCTC 52305</strain>
    </source>
</reference>
<keyword evidence="9" id="KW-1185">Reference proteome</keyword>